<accession>A0A918M110</accession>
<comment type="caution">
    <text evidence="1">The sequence shown here is derived from an EMBL/GenBank/DDBJ whole genome shotgun (WGS) entry which is preliminary data.</text>
</comment>
<dbReference type="EMBL" id="BMSA01000065">
    <property type="protein sequence ID" value="GGU00084.1"/>
    <property type="molecule type" value="Genomic_DNA"/>
</dbReference>
<name>A0A918M110_9ACTN</name>
<evidence type="ECO:0000313" key="2">
    <source>
        <dbReference type="Proteomes" id="UP000646776"/>
    </source>
</evidence>
<dbReference type="AlphaFoldDB" id="A0A918M110"/>
<organism evidence="1 2">
    <name type="scientific">Streptomyces phaeofaciens</name>
    <dbReference type="NCBI Taxonomy" id="68254"/>
    <lineage>
        <taxon>Bacteria</taxon>
        <taxon>Bacillati</taxon>
        <taxon>Actinomycetota</taxon>
        <taxon>Actinomycetes</taxon>
        <taxon>Kitasatosporales</taxon>
        <taxon>Streptomycetaceae</taxon>
        <taxon>Streptomyces</taxon>
    </lineage>
</organism>
<sequence length="122" mass="13609">MELPPPLGIVVRVVAVGVPDLPGVLVRRHLPLGVSLDTRDVLGPQRFAQMLDHWPRDRKRVLQKEPNIPHRAHLQGETETVVVTAALHDQLTVLVIEEEEAFQLGSCRLLSELPIRLSLLVS</sequence>
<reference evidence="1" key="1">
    <citation type="journal article" date="2014" name="Int. J. Syst. Evol. Microbiol.">
        <title>Complete genome sequence of Corynebacterium casei LMG S-19264T (=DSM 44701T), isolated from a smear-ripened cheese.</title>
        <authorList>
            <consortium name="US DOE Joint Genome Institute (JGI-PGF)"/>
            <person name="Walter F."/>
            <person name="Albersmeier A."/>
            <person name="Kalinowski J."/>
            <person name="Ruckert C."/>
        </authorList>
    </citation>
    <scope>NUCLEOTIDE SEQUENCE</scope>
    <source>
        <strain evidence="1">JCM 4125</strain>
    </source>
</reference>
<keyword evidence="2" id="KW-1185">Reference proteome</keyword>
<gene>
    <name evidence="1" type="ORF">GCM10010226_91290</name>
</gene>
<proteinExistence type="predicted"/>
<dbReference type="Proteomes" id="UP000646776">
    <property type="component" value="Unassembled WGS sequence"/>
</dbReference>
<protein>
    <submittedName>
        <fullName evidence="1">Uncharacterized protein</fullName>
    </submittedName>
</protein>
<evidence type="ECO:0000313" key="1">
    <source>
        <dbReference type="EMBL" id="GGU00084.1"/>
    </source>
</evidence>
<reference evidence="1" key="2">
    <citation type="submission" date="2020-09" db="EMBL/GenBank/DDBJ databases">
        <authorList>
            <person name="Sun Q."/>
            <person name="Ohkuma M."/>
        </authorList>
    </citation>
    <scope>NUCLEOTIDE SEQUENCE</scope>
    <source>
        <strain evidence="1">JCM 4125</strain>
    </source>
</reference>